<proteinExistence type="predicted"/>
<dbReference type="EMBL" id="CAIF01000195">
    <property type="protein sequence ID" value="CCH45397.1"/>
    <property type="molecule type" value="Genomic_DNA"/>
</dbReference>
<dbReference type="AlphaFoldDB" id="K0KTP8"/>
<name>K0KTP8_WICCF</name>
<protein>
    <submittedName>
        <fullName evidence="2">Muscle M-line assembly protein unc-89</fullName>
    </submittedName>
</protein>
<feature type="region of interest" description="Disordered" evidence="1">
    <location>
        <begin position="211"/>
        <end position="234"/>
    </location>
</feature>
<dbReference type="STRING" id="1206466.K0KTP8"/>
<keyword evidence="3" id="KW-1185">Reference proteome</keyword>
<feature type="compositionally biased region" description="Polar residues" evidence="1">
    <location>
        <begin position="14"/>
        <end position="31"/>
    </location>
</feature>
<feature type="region of interest" description="Disordered" evidence="1">
    <location>
        <begin position="593"/>
        <end position="618"/>
    </location>
</feature>
<sequence length="618" mass="69417">MSTNDALRSKKQFKSQSVNSLFRQQASLSENQDGKSSTSSLALKKKSNGSTTKLKLVSKKLNTVNRSKLEKKISESPKENSPAPVWNSRSSSPELKNNQITPKGKNDTPSTTKENNSNIENIKNKNIVSNVQETPEQPKQLNSTTQTPETVPSLPDQIPSPDTTQQLTAETTNEEEEDNMWLDLQNQIHNETKNTQTNDSSWASTNTKLASFRKSSQTPTGIQSLNQSPLISTSNNNNNNNDLFIESPVDFFNLNNTRQLSSESIFFNKQFNNNNNKNINNQTPDSMLHNGYPQISSPNIPENNPWSTNFNLWGNDDRQLSAKSDSFLWSPFNQNPQSSIEKNDDPLKRIGLESQTRITSRFFPSPNIKQEKSSPIPTQPLRSASDKFVEELTNKKSIEESIDGIIKTIGPKTIHPSYLKTSTFELELESSSGNPYFSSQTPPPPSSSSSLSSINIPVSFPGSRINSNTSVNMKNNTTQQELKKPNLSTNDQYYPEGFASTFYKRGINNFMFVRELQPKLITSKAKDTVEVRVSLPSIKTNIQAEEDVFFKMRCYIINVSLRELNGRNNNGYKVSQKANGHINNSNYNGNNINFNGKPRFGNSNYKKGHSNGYYRKSQ</sequence>
<feature type="region of interest" description="Disordered" evidence="1">
    <location>
        <begin position="1"/>
        <end position="177"/>
    </location>
</feature>
<feature type="compositionally biased region" description="Polar residues" evidence="1">
    <location>
        <begin position="87"/>
        <end position="101"/>
    </location>
</feature>
<feature type="compositionally biased region" description="Low complexity" evidence="1">
    <location>
        <begin position="110"/>
        <end position="131"/>
    </location>
</feature>
<reference evidence="2 3" key="1">
    <citation type="journal article" date="2012" name="Eukaryot. Cell">
        <title>Draft genome sequence of Wickerhamomyces ciferrii NRRL Y-1031 F-60-10.</title>
        <authorList>
            <person name="Schneider J."/>
            <person name="Andrea H."/>
            <person name="Blom J."/>
            <person name="Jaenicke S."/>
            <person name="Ruckert C."/>
            <person name="Schorsch C."/>
            <person name="Szczepanowski R."/>
            <person name="Farwick M."/>
            <person name="Goesmann A."/>
            <person name="Puhler A."/>
            <person name="Schaffer S."/>
            <person name="Tauch A."/>
            <person name="Kohler T."/>
            <person name="Brinkrolf K."/>
        </authorList>
    </citation>
    <scope>NUCLEOTIDE SEQUENCE [LARGE SCALE GENOMIC DNA]</scope>
    <source>
        <strain evidence="3">ATCC 14091 / BCRC 22168 / CBS 111 / JCM 3599 / NBRC 0793 / NRRL Y-1031 F-60-10</strain>
    </source>
</reference>
<feature type="compositionally biased region" description="Basic and acidic residues" evidence="1">
    <location>
        <begin position="67"/>
        <end position="78"/>
    </location>
</feature>
<evidence type="ECO:0000313" key="2">
    <source>
        <dbReference type="EMBL" id="CCH45397.1"/>
    </source>
</evidence>
<comment type="caution">
    <text evidence="2">The sequence shown here is derived from an EMBL/GenBank/DDBJ whole genome shotgun (WGS) entry which is preliminary data.</text>
</comment>
<organism evidence="2 3">
    <name type="scientific">Wickerhamomyces ciferrii (strain ATCC 14091 / BCRC 22168 / CBS 111 / JCM 3599 / NBRC 0793 / NRRL Y-1031 F-60-10)</name>
    <name type="common">Yeast</name>
    <name type="synonym">Pichia ciferrii</name>
    <dbReference type="NCBI Taxonomy" id="1206466"/>
    <lineage>
        <taxon>Eukaryota</taxon>
        <taxon>Fungi</taxon>
        <taxon>Dikarya</taxon>
        <taxon>Ascomycota</taxon>
        <taxon>Saccharomycotina</taxon>
        <taxon>Saccharomycetes</taxon>
        <taxon>Phaffomycetales</taxon>
        <taxon>Wickerhamomycetaceae</taxon>
        <taxon>Wickerhamomyces</taxon>
    </lineage>
</organism>
<feature type="region of interest" description="Disordered" evidence="1">
    <location>
        <begin position="430"/>
        <end position="453"/>
    </location>
</feature>
<feature type="compositionally biased region" description="Polar residues" evidence="1">
    <location>
        <begin position="132"/>
        <end position="150"/>
    </location>
</feature>
<gene>
    <name evidence="2" type="ORF">BN7_4979</name>
</gene>
<dbReference type="Proteomes" id="UP000009328">
    <property type="component" value="Unassembled WGS sequence"/>
</dbReference>
<dbReference type="HOGENOM" id="CLU_442279_0_0_1"/>
<dbReference type="InParanoid" id="K0KTP8"/>
<evidence type="ECO:0000256" key="1">
    <source>
        <dbReference type="SAM" id="MobiDB-lite"/>
    </source>
</evidence>
<feature type="compositionally biased region" description="Low complexity" evidence="1">
    <location>
        <begin position="50"/>
        <end position="65"/>
    </location>
</feature>
<accession>K0KTP8</accession>
<evidence type="ECO:0000313" key="3">
    <source>
        <dbReference type="Proteomes" id="UP000009328"/>
    </source>
</evidence>